<reference evidence="14" key="1">
    <citation type="journal article" date="2005" name="Nature">
        <title>Sequencing of Aspergillus nidulans and comparative analysis with A. fumigatus and A. oryzae.</title>
        <authorList>
            <person name="Galagan J.E."/>
            <person name="Calvo S.E."/>
            <person name="Cuomo C."/>
            <person name="Ma L.J."/>
            <person name="Wortman J.R."/>
            <person name="Batzoglou S."/>
            <person name="Lee S.I."/>
            <person name="Basturkmen M."/>
            <person name="Spevak C.C."/>
            <person name="Clutterbuck J."/>
            <person name="Kapitonov V."/>
            <person name="Jurka J."/>
            <person name="Scazzocchio C."/>
            <person name="Farman M."/>
            <person name="Butler J."/>
            <person name="Purcell S."/>
            <person name="Harris S."/>
            <person name="Braus G.H."/>
            <person name="Draht O."/>
            <person name="Busch S."/>
            <person name="D'Enfert C."/>
            <person name="Bouchier C."/>
            <person name="Goldman G.H."/>
            <person name="Bell-Pedersen D."/>
            <person name="Griffiths-Jones S."/>
            <person name="Doonan J.H."/>
            <person name="Yu J."/>
            <person name="Vienken K."/>
            <person name="Pain A."/>
            <person name="Freitag M."/>
            <person name="Selker E.U."/>
            <person name="Archer D.B."/>
            <person name="Penalva M.A."/>
            <person name="Oakley B.R."/>
            <person name="Momany M."/>
            <person name="Tanaka T."/>
            <person name="Kumagai T."/>
            <person name="Asai K."/>
            <person name="Machida M."/>
            <person name="Nierman W.C."/>
            <person name="Denning D.W."/>
            <person name="Caddick M."/>
            <person name="Hynes M."/>
            <person name="Paoletti M."/>
            <person name="Fischer R."/>
            <person name="Miller B."/>
            <person name="Dyer P."/>
            <person name="Sachs M.S."/>
            <person name="Osmani S.A."/>
            <person name="Birren B.W."/>
        </authorList>
    </citation>
    <scope>NUCLEOTIDE SEQUENCE [LARGE SCALE GENOMIC DNA]</scope>
    <source>
        <strain evidence="14">FGSC A4 / ATCC 38163 / CBS 112.46 / NRRL 194 / M139</strain>
    </source>
</reference>
<dbReference type="PROSITE" id="PS50850">
    <property type="entry name" value="MFS"/>
    <property type="match status" value="1"/>
</dbReference>
<keyword evidence="5 11" id="KW-0812">Transmembrane</keyword>
<keyword evidence="3" id="KW-0813">Transport</keyword>
<comment type="subcellular location">
    <subcellularLocation>
        <location evidence="1">Membrane</location>
        <topology evidence="1">Multi-pass membrane protein</topology>
    </subcellularLocation>
</comment>
<dbReference type="FunFam" id="1.20.1250.20:FF:000284">
    <property type="entry name" value="Siderophore iron transporter mirB"/>
    <property type="match status" value="1"/>
</dbReference>
<organism evidence="13 14">
    <name type="scientific">Emericella nidulans (strain FGSC A4 / ATCC 38163 / CBS 112.46 / NRRL 194 / M139)</name>
    <name type="common">Aspergillus nidulans</name>
    <dbReference type="NCBI Taxonomy" id="227321"/>
    <lineage>
        <taxon>Eukaryota</taxon>
        <taxon>Fungi</taxon>
        <taxon>Dikarya</taxon>
        <taxon>Ascomycota</taxon>
        <taxon>Pezizomycotina</taxon>
        <taxon>Eurotiomycetes</taxon>
        <taxon>Eurotiomycetidae</taxon>
        <taxon>Eurotiales</taxon>
        <taxon>Aspergillaceae</taxon>
        <taxon>Aspergillus</taxon>
        <taxon>Aspergillus subgen. Nidulantes</taxon>
    </lineage>
</organism>
<dbReference type="eggNOG" id="KOG0254">
    <property type="taxonomic scope" value="Eukaryota"/>
</dbReference>
<dbReference type="GO" id="GO:0022857">
    <property type="term" value="F:transmembrane transporter activity"/>
    <property type="evidence" value="ECO:0000318"/>
    <property type="project" value="GO_Central"/>
</dbReference>
<feature type="transmembrane region" description="Helical" evidence="11">
    <location>
        <begin position="396"/>
        <end position="417"/>
    </location>
</feature>
<keyword evidence="4" id="KW-0410">Iron transport</keyword>
<dbReference type="InterPro" id="IPR036259">
    <property type="entry name" value="MFS_trans_sf"/>
</dbReference>
<evidence type="ECO:0000256" key="3">
    <source>
        <dbReference type="ARBA" id="ARBA00022448"/>
    </source>
</evidence>
<comment type="similarity">
    <text evidence="2">Belongs to the major facilitator superfamily.</text>
</comment>
<evidence type="ECO:0000313" key="13">
    <source>
        <dbReference type="EMBL" id="CBF80391.1"/>
    </source>
</evidence>
<dbReference type="GO" id="GO:0006826">
    <property type="term" value="P:iron ion transport"/>
    <property type="evidence" value="ECO:0007669"/>
    <property type="project" value="UniProtKB-KW"/>
</dbReference>
<feature type="transmembrane region" description="Helical" evidence="11">
    <location>
        <begin position="482"/>
        <end position="501"/>
    </location>
</feature>
<dbReference type="Gene3D" id="1.20.1250.20">
    <property type="entry name" value="MFS general substrate transporter like domains"/>
    <property type="match status" value="2"/>
</dbReference>
<feature type="domain" description="Major facilitator superfamily (MFS) profile" evidence="12">
    <location>
        <begin position="81"/>
        <end position="585"/>
    </location>
</feature>
<dbReference type="InterPro" id="IPR011701">
    <property type="entry name" value="MFS"/>
</dbReference>
<evidence type="ECO:0000256" key="7">
    <source>
        <dbReference type="ARBA" id="ARBA00023004"/>
    </source>
</evidence>
<dbReference type="GO" id="GO:0005886">
    <property type="term" value="C:plasma membrane"/>
    <property type="evidence" value="ECO:0000318"/>
    <property type="project" value="GO_Central"/>
</dbReference>
<dbReference type="Pfam" id="PF07690">
    <property type="entry name" value="MFS_1"/>
    <property type="match status" value="1"/>
</dbReference>
<evidence type="ECO:0000256" key="4">
    <source>
        <dbReference type="ARBA" id="ARBA00022496"/>
    </source>
</evidence>
<feature type="transmembrane region" description="Helical" evidence="11">
    <location>
        <begin position="174"/>
        <end position="191"/>
    </location>
</feature>
<name>Q5ATL5_EMENI</name>
<dbReference type="GO" id="GO:0055085">
    <property type="term" value="P:transmembrane transport"/>
    <property type="evidence" value="ECO:0000318"/>
    <property type="project" value="GO_Central"/>
</dbReference>
<feature type="transmembrane region" description="Helical" evidence="11">
    <location>
        <begin position="76"/>
        <end position="94"/>
    </location>
</feature>
<feature type="transmembrane region" description="Helical" evidence="11">
    <location>
        <begin position="353"/>
        <end position="376"/>
    </location>
</feature>
<dbReference type="InParanoid" id="Q5ATL5"/>
<sequence length="705" mass="77663">MPVRARLRAAFQRRATDDSTAEVPVAATTADKPEVSPEAGRGAEDAVANPQDEIPTEDAQRGVHEVEAVTLTWSKASLIAVFINIWCLYFVNAFQSSIISNLLPYVTSDFESHSLLTTIYVVGDCFSAAVFIPLSKILDIWGRAEGFLFMTILATLGMVIMAACHNLATFCAAYVFYTIGFSGMTYCIDVITADSSKLKNRALAYAFTSSPYIITAFAGPKASEDFYALYGWRWGFGVFSIVFPITAAPLYVLFKLNLKKAKNRGVLARESSGRTFLQSVWHYIIEFDAFGMFVFSAGLVIFFLPFDIADSAPNGWGTGYIIAMIVVGVVMLGIFILHEVYIAPVPMLKFSFLWNRTVVGACLLDATYQISYYCWANYFTSFLQIVNNLTLAESGYVSNTFDVVSGVLLFGVGFLIRKTGRFKWLLYIAVPLYIFAQGLMIYFRRPNQTVGYLVMCQIFISIGGSIFIIIEQLAILAAVDHQHIATVLAILNVVGTIGGAMGNTISGSIWTNTFRKALIRYLPESAMPDLDMIYEDLATQKSYAVGTPTRLAIQKAYGYAQTRMLAAGVGIMSLCFVWTIMIRNINVGKIAQVKGQTAASKPILTTAAFVLRLHNDNTAALAVKRKLLFHTSQNLTMTIASCCADQHSTIAIPIFHINSVPIKEQRSNCSITSSTASICVSDSVSCHGFRNAERRRKMQACDFAR</sequence>
<feature type="transmembrane region" description="Helical" evidence="11">
    <location>
        <begin position="449"/>
        <end position="470"/>
    </location>
</feature>
<dbReference type="RefSeq" id="XP_681634.1">
    <property type="nucleotide sequence ID" value="XM_676542.1"/>
</dbReference>
<keyword evidence="7" id="KW-0408">Iron</keyword>
<protein>
    <submittedName>
        <fullName evidence="13">MFS siderochrome iron transporter MirB (AFU_orthologue AFUA_3G03640)</fullName>
    </submittedName>
</protein>
<dbReference type="HOGENOM" id="CLU_012970_1_0_1"/>
<dbReference type="GeneID" id="2868676"/>
<dbReference type="OrthoDB" id="4078873at2759"/>
<evidence type="ECO:0000256" key="1">
    <source>
        <dbReference type="ARBA" id="ARBA00004141"/>
    </source>
</evidence>
<dbReference type="PANTHER" id="PTHR23501">
    <property type="entry name" value="MAJOR FACILITATOR SUPERFAMILY"/>
    <property type="match status" value="1"/>
</dbReference>
<keyword evidence="9 11" id="KW-0472">Membrane</keyword>
<proteinExistence type="inferred from homology"/>
<feature type="transmembrane region" description="Helical" evidence="11">
    <location>
        <begin position="114"/>
        <end position="134"/>
    </location>
</feature>
<dbReference type="PANTHER" id="PTHR23501:SF50">
    <property type="entry name" value="MFS SIDEROCHROME IRON TRANSPORTER MIRB (AFU_ORTHOLOGUE AFUA_3G03640)-RELATED"/>
    <property type="match status" value="1"/>
</dbReference>
<accession>Q5ATL5</accession>
<evidence type="ECO:0000256" key="5">
    <source>
        <dbReference type="ARBA" id="ARBA00022692"/>
    </source>
</evidence>
<dbReference type="OMA" id="DISWRWG"/>
<dbReference type="AlphaFoldDB" id="Q5ATL5"/>
<evidence type="ECO:0000256" key="10">
    <source>
        <dbReference type="SAM" id="MobiDB-lite"/>
    </source>
</evidence>
<dbReference type="InterPro" id="IPR020846">
    <property type="entry name" value="MFS_dom"/>
</dbReference>
<dbReference type="KEGG" id="ani:ANIA_08365"/>
<feature type="transmembrane region" description="Helical" evidence="11">
    <location>
        <begin position="232"/>
        <end position="254"/>
    </location>
</feature>
<evidence type="ECO:0000256" key="9">
    <source>
        <dbReference type="ARBA" id="ARBA00023136"/>
    </source>
</evidence>
<dbReference type="Proteomes" id="UP000000560">
    <property type="component" value="Chromosome V"/>
</dbReference>
<dbReference type="SUPFAM" id="SSF103473">
    <property type="entry name" value="MFS general substrate transporter"/>
    <property type="match status" value="2"/>
</dbReference>
<evidence type="ECO:0000256" key="6">
    <source>
        <dbReference type="ARBA" id="ARBA00022989"/>
    </source>
</evidence>
<feature type="transmembrane region" description="Helical" evidence="11">
    <location>
        <begin position="203"/>
        <end position="220"/>
    </location>
</feature>
<feature type="region of interest" description="Disordered" evidence="10">
    <location>
        <begin position="10"/>
        <end position="61"/>
    </location>
</feature>
<evidence type="ECO:0000256" key="11">
    <source>
        <dbReference type="SAM" id="Phobius"/>
    </source>
</evidence>
<evidence type="ECO:0000256" key="8">
    <source>
        <dbReference type="ARBA" id="ARBA00023065"/>
    </source>
</evidence>
<evidence type="ECO:0000256" key="2">
    <source>
        <dbReference type="ARBA" id="ARBA00008335"/>
    </source>
</evidence>
<evidence type="ECO:0000313" key="14">
    <source>
        <dbReference type="Proteomes" id="UP000000560"/>
    </source>
</evidence>
<gene>
    <name evidence="13" type="ORF">ANIA_08365</name>
</gene>
<keyword evidence="14" id="KW-1185">Reference proteome</keyword>
<keyword evidence="8" id="KW-0406">Ion transport</keyword>
<feature type="transmembrane region" description="Helical" evidence="11">
    <location>
        <begin position="424"/>
        <end position="443"/>
    </location>
</feature>
<dbReference type="FunFam" id="1.20.1250.20:FF:000302">
    <property type="entry name" value="MFS siderochrome iron transporter MirB"/>
    <property type="match status" value="1"/>
</dbReference>
<accession>C8VE59</accession>
<evidence type="ECO:0000259" key="12">
    <source>
        <dbReference type="PROSITE" id="PS50850"/>
    </source>
</evidence>
<feature type="transmembrane region" description="Helical" evidence="11">
    <location>
        <begin position="564"/>
        <end position="582"/>
    </location>
</feature>
<keyword evidence="6 11" id="KW-1133">Transmembrane helix</keyword>
<feature type="transmembrane region" description="Helical" evidence="11">
    <location>
        <begin position="146"/>
        <end position="168"/>
    </location>
</feature>
<feature type="transmembrane region" description="Helical" evidence="11">
    <location>
        <begin position="318"/>
        <end position="341"/>
    </location>
</feature>
<reference evidence="14" key="2">
    <citation type="journal article" date="2009" name="Fungal Genet. Biol.">
        <title>The 2008 update of the Aspergillus nidulans genome annotation: a community effort.</title>
        <authorList>
            <person name="Wortman J.R."/>
            <person name="Gilsenan J.M."/>
            <person name="Joardar V."/>
            <person name="Deegan J."/>
            <person name="Clutterbuck J."/>
            <person name="Andersen M.R."/>
            <person name="Archer D."/>
            <person name="Bencina M."/>
            <person name="Braus G."/>
            <person name="Coutinho P."/>
            <person name="von Dohren H."/>
            <person name="Doonan J."/>
            <person name="Driessen A.J."/>
            <person name="Durek P."/>
            <person name="Espeso E."/>
            <person name="Fekete E."/>
            <person name="Flipphi M."/>
            <person name="Estrada C.G."/>
            <person name="Geysens S."/>
            <person name="Goldman G."/>
            <person name="de Groot P.W."/>
            <person name="Hansen K."/>
            <person name="Harris S.D."/>
            <person name="Heinekamp T."/>
            <person name="Helmstaedt K."/>
            <person name="Henrissat B."/>
            <person name="Hofmann G."/>
            <person name="Homan T."/>
            <person name="Horio T."/>
            <person name="Horiuchi H."/>
            <person name="James S."/>
            <person name="Jones M."/>
            <person name="Karaffa L."/>
            <person name="Karanyi Z."/>
            <person name="Kato M."/>
            <person name="Keller N."/>
            <person name="Kelly D.E."/>
            <person name="Kiel J.A."/>
            <person name="Kim J.M."/>
            <person name="van der Klei I.J."/>
            <person name="Klis F.M."/>
            <person name="Kovalchuk A."/>
            <person name="Krasevec N."/>
            <person name="Kubicek C.P."/>
            <person name="Liu B."/>
            <person name="Maccabe A."/>
            <person name="Meyer V."/>
            <person name="Mirabito P."/>
            <person name="Miskei M."/>
            <person name="Mos M."/>
            <person name="Mullins J."/>
            <person name="Nelson D.R."/>
            <person name="Nielsen J."/>
            <person name="Oakley B.R."/>
            <person name="Osmani S.A."/>
            <person name="Pakula T."/>
            <person name="Paszewski A."/>
            <person name="Paulsen I."/>
            <person name="Pilsyk S."/>
            <person name="Pocsi I."/>
            <person name="Punt P.J."/>
            <person name="Ram A.F."/>
            <person name="Ren Q."/>
            <person name="Robellet X."/>
            <person name="Robson G."/>
            <person name="Seiboth B."/>
            <person name="van Solingen P."/>
            <person name="Specht T."/>
            <person name="Sun J."/>
            <person name="Taheri-Talesh N."/>
            <person name="Takeshita N."/>
            <person name="Ussery D."/>
            <person name="vanKuyk P.A."/>
            <person name="Visser H."/>
            <person name="van de Vondervoort P.J."/>
            <person name="de Vries R.P."/>
            <person name="Walton J."/>
            <person name="Xiang X."/>
            <person name="Xiong Y."/>
            <person name="Zeng A.P."/>
            <person name="Brandt B.W."/>
            <person name="Cornell M.J."/>
            <person name="van den Hondel C.A."/>
            <person name="Visser J."/>
            <person name="Oliver S.G."/>
            <person name="Turner G."/>
        </authorList>
    </citation>
    <scope>GENOME REANNOTATION</scope>
    <source>
        <strain evidence="14">FGSC A4 / ATCC 38163 / CBS 112.46 / NRRL 194 / M139</strain>
    </source>
</reference>
<dbReference type="EMBL" id="BN001305">
    <property type="protein sequence ID" value="CBF80391.1"/>
    <property type="molecule type" value="Genomic_DNA"/>
</dbReference>
<feature type="transmembrane region" description="Helical" evidence="11">
    <location>
        <begin position="283"/>
        <end position="306"/>
    </location>
</feature>
<dbReference type="GO" id="GO:0010106">
    <property type="term" value="P:cellular response to iron ion starvation"/>
    <property type="evidence" value="ECO:0007669"/>
    <property type="project" value="UniProtKB-ARBA"/>
</dbReference>